<accession>A0A6C0CUW0</accession>
<dbReference type="EMBL" id="MN739489">
    <property type="protein sequence ID" value="QHT08043.1"/>
    <property type="molecule type" value="Genomic_DNA"/>
</dbReference>
<name>A0A6C0CUW0_9ZZZZ</name>
<sequence length="548" mass="59242">MPYGNFYYGKSGFLYKKMGGVGNRRNPSLGAICNQPQYIYNKYISGSGVGAVTVSNRRAQKIRASRCRQFCPVKTNVCDLLPSITPYQICSPHPQFGGLYNNQQRRTPIVSSQQGNILWEGQSTSSLVTISTSSPIIANDGTIYIGYNVSEGDDPETPTSQYFTAFNSDGTAKWALQLDSGDINEQASSAIGPDGTNYFVASNDTDNFCYLYAITSSGNKKWKLELTSCYYTSASVTIGSNGEIFVCGYNLSFQGIIYAVSEYGYVLSGYPLTITNDSYPESIIVDGPAISSNGSTLYVCAYNANGGNDGILYSINTITKSKNWEFNVNEGVPQSRPALSSDESVVYFTFNTEFGAQPNSLFAVYTSSGTTKWEYNTSSYNGSYDTFPQDSLAIGSDGTIYCVINGDSDIVSGNNNNYGKLIAIDPSSGEAKWTYLFGVISETTGSFVDTSPVIGGDGTIYVGVEIYDVLSSDPGSPTSIYLTMYAITPEGQLKWKKMTTSVNTSGGTVDIEYSTSPAIGLDGTLYIGVTHYTDSDTYLGYSKLYAIN</sequence>
<dbReference type="PANTHER" id="PTHR34512:SF30">
    <property type="entry name" value="OUTER MEMBRANE PROTEIN ASSEMBLY FACTOR BAMB"/>
    <property type="match status" value="1"/>
</dbReference>
<evidence type="ECO:0000313" key="1">
    <source>
        <dbReference type="EMBL" id="QHT08043.1"/>
    </source>
</evidence>
<dbReference type="SUPFAM" id="SSF50998">
    <property type="entry name" value="Quinoprotein alcohol dehydrogenase-like"/>
    <property type="match status" value="1"/>
</dbReference>
<dbReference type="InterPro" id="IPR018391">
    <property type="entry name" value="PQQ_b-propeller_rpt"/>
</dbReference>
<dbReference type="PANTHER" id="PTHR34512">
    <property type="entry name" value="CELL SURFACE PROTEIN"/>
    <property type="match status" value="1"/>
</dbReference>
<dbReference type="Gene3D" id="2.130.10.10">
    <property type="entry name" value="YVTN repeat-like/Quinoprotein amine dehydrogenase"/>
    <property type="match status" value="2"/>
</dbReference>
<dbReference type="InterPro" id="IPR011047">
    <property type="entry name" value="Quinoprotein_ADH-like_sf"/>
</dbReference>
<dbReference type="SMART" id="SM00564">
    <property type="entry name" value="PQQ"/>
    <property type="match status" value="6"/>
</dbReference>
<dbReference type="AlphaFoldDB" id="A0A6C0CUW0"/>
<organism evidence="1">
    <name type="scientific">viral metagenome</name>
    <dbReference type="NCBI Taxonomy" id="1070528"/>
    <lineage>
        <taxon>unclassified sequences</taxon>
        <taxon>metagenomes</taxon>
        <taxon>organismal metagenomes</taxon>
    </lineage>
</organism>
<proteinExistence type="predicted"/>
<reference evidence="1" key="1">
    <citation type="journal article" date="2020" name="Nature">
        <title>Giant virus diversity and host interactions through global metagenomics.</title>
        <authorList>
            <person name="Schulz F."/>
            <person name="Roux S."/>
            <person name="Paez-Espino D."/>
            <person name="Jungbluth S."/>
            <person name="Walsh D.A."/>
            <person name="Denef V.J."/>
            <person name="McMahon K.D."/>
            <person name="Konstantinidis K.T."/>
            <person name="Eloe-Fadrosh E.A."/>
            <person name="Kyrpides N.C."/>
            <person name="Woyke T."/>
        </authorList>
    </citation>
    <scope>NUCLEOTIDE SEQUENCE</scope>
    <source>
        <strain evidence="1">GVMAG-M-3300022752-39</strain>
    </source>
</reference>
<dbReference type="InterPro" id="IPR015943">
    <property type="entry name" value="WD40/YVTN_repeat-like_dom_sf"/>
</dbReference>
<protein>
    <submittedName>
        <fullName evidence="1">Uncharacterized protein</fullName>
    </submittedName>
</protein>